<dbReference type="Gene3D" id="3.20.20.80">
    <property type="entry name" value="Glycosidases"/>
    <property type="match status" value="1"/>
</dbReference>
<dbReference type="GO" id="GO:0005975">
    <property type="term" value="P:carbohydrate metabolic process"/>
    <property type="evidence" value="ECO:0007669"/>
    <property type="project" value="InterPro"/>
</dbReference>
<dbReference type="PANTHER" id="PTHR31451">
    <property type="match status" value="1"/>
</dbReference>
<protein>
    <submittedName>
        <fullName evidence="3">Uncharacterized protein</fullName>
    </submittedName>
</protein>
<dbReference type="EMBL" id="CP016359">
    <property type="protein sequence ID" value="APU69000.1"/>
    <property type="molecule type" value="Genomic_DNA"/>
</dbReference>
<dbReference type="KEGG" id="gfl:GRFL_2276"/>
<evidence type="ECO:0000256" key="2">
    <source>
        <dbReference type="ARBA" id="ARBA00023295"/>
    </source>
</evidence>
<dbReference type="InterPro" id="IPR018087">
    <property type="entry name" value="Glyco_hydro_5_CS"/>
</dbReference>
<gene>
    <name evidence="3" type="ORF">GRFL_2276</name>
</gene>
<dbReference type="GO" id="GO:0004553">
    <property type="term" value="F:hydrolase activity, hydrolyzing O-glycosyl compounds"/>
    <property type="evidence" value="ECO:0007669"/>
    <property type="project" value="InterPro"/>
</dbReference>
<dbReference type="InterPro" id="IPR045053">
    <property type="entry name" value="MAN-like"/>
</dbReference>
<evidence type="ECO:0000313" key="4">
    <source>
        <dbReference type="Proteomes" id="UP000186230"/>
    </source>
</evidence>
<evidence type="ECO:0000313" key="3">
    <source>
        <dbReference type="EMBL" id="APU69000.1"/>
    </source>
</evidence>
<accession>A0A1L7I5Y3</accession>
<dbReference type="RefSeq" id="WP_083644703.1">
    <property type="nucleotide sequence ID" value="NZ_AMRU01000009.1"/>
</dbReference>
<name>A0A1L7I5Y3_9FLAO</name>
<keyword evidence="1" id="KW-0378">Hydrolase</keyword>
<dbReference type="Pfam" id="PF02836">
    <property type="entry name" value="Glyco_hydro_2_C"/>
    <property type="match status" value="1"/>
</dbReference>
<evidence type="ECO:0000256" key="1">
    <source>
        <dbReference type="ARBA" id="ARBA00022801"/>
    </source>
</evidence>
<sequence length="517" mass="60322">MKKPSKNMYRGILIFSFLAVNAMIIFGLSSVLGFLNSGADKSSIFHSGKRNETSYRPKIAWDTSNYEGRKMESPNLQKIERDYLHSWQVRNFALNHLSQDGIADYFTDSARVNLLKNVEFNKKTGVVIKSTSLYHQPKLNFYSTDGQLVSFTDENVVTYQESFLNEELIATSMDTSRYEVLMLLEDGYWRVRHMVREEAQQTPAPRKPAISTWKIRDGKLYWWKEEFKLKGVNYYPKDGAWDTFGLHFSQEEIDQDLQIISQLGLNTIRIFLQYEDFGKEHVLPEKLEKLATLLDLADKHSLKVIVTLFDFYGDYSVTDWNFTYAHARQITRHFKDHTAILAWDLKNEPDLDFDSRGKIRILNWLKHLSREVKQADPNHLVTIGWGKPQNASLLQENMDLLSFHYYGKPEALSGELKNLRKKVQKPLILEEFGLSSYKGFWDPFGNTEEDQQEYYAAMNEVLEEEQLYSLFWTLYDFKEIPNSVVGKQVWRKAKQKHFGVIDAQGTPKASFCVIHKQ</sequence>
<keyword evidence="4" id="KW-1185">Reference proteome</keyword>
<reference evidence="3 4" key="1">
    <citation type="submission" date="2016-07" db="EMBL/GenBank/DDBJ databases">
        <title>Multi-omics approach to identify versatile polysaccharide utilization systems of a marine flavobacterium Gramella flava.</title>
        <authorList>
            <person name="Tang K."/>
        </authorList>
    </citation>
    <scope>NUCLEOTIDE SEQUENCE [LARGE SCALE GENOMIC DNA]</scope>
    <source>
        <strain evidence="3 4">JLT2011</strain>
    </source>
</reference>
<dbReference type="Proteomes" id="UP000186230">
    <property type="component" value="Chromosome"/>
</dbReference>
<dbReference type="PROSITE" id="PS00659">
    <property type="entry name" value="GLYCOSYL_HYDROL_F5"/>
    <property type="match status" value="1"/>
</dbReference>
<proteinExistence type="predicted"/>
<dbReference type="SUPFAM" id="SSF51445">
    <property type="entry name" value="(Trans)glycosidases"/>
    <property type="match status" value="1"/>
</dbReference>
<dbReference type="STRING" id="1229726.GRFL_2276"/>
<dbReference type="InterPro" id="IPR006103">
    <property type="entry name" value="Glyco_hydro_2_cat"/>
</dbReference>
<dbReference type="OrthoDB" id="9774262at2"/>
<keyword evidence="2" id="KW-0326">Glycosidase</keyword>
<organism evidence="3 4">
    <name type="scientific">Christiangramia flava JLT2011</name>
    <dbReference type="NCBI Taxonomy" id="1229726"/>
    <lineage>
        <taxon>Bacteria</taxon>
        <taxon>Pseudomonadati</taxon>
        <taxon>Bacteroidota</taxon>
        <taxon>Flavobacteriia</taxon>
        <taxon>Flavobacteriales</taxon>
        <taxon>Flavobacteriaceae</taxon>
        <taxon>Christiangramia</taxon>
    </lineage>
</organism>
<dbReference type="InterPro" id="IPR017853">
    <property type="entry name" value="GH"/>
</dbReference>
<dbReference type="AlphaFoldDB" id="A0A1L7I5Y3"/>